<keyword evidence="7 8" id="KW-0275">Fatty acid biosynthesis</keyword>
<keyword evidence="5 8" id="KW-0460">Magnesium</keyword>
<proteinExistence type="inferred from homology"/>
<evidence type="ECO:0000256" key="1">
    <source>
        <dbReference type="ARBA" id="ARBA00022516"/>
    </source>
</evidence>
<name>A0A1G6DDQ8_9BACT</name>
<sequence>MAILGLGLDVVELERIRRIWNRFGQGFARRILTECELLHLPNQAVPYLASRFAAKEAAVKALGTGFSQGITFQQVEVVTLPTGQPTLVLHANAEIQARCLGSTRTHVSLTHGRDTAAAVVILES</sequence>
<keyword evidence="3 8" id="KW-0479">Metal-binding</keyword>
<dbReference type="InterPro" id="IPR008278">
    <property type="entry name" value="4-PPantetheinyl_Trfase_dom"/>
</dbReference>
<protein>
    <recommendedName>
        <fullName evidence="8">Holo-[acyl-carrier-protein] synthase</fullName>
        <shortName evidence="8">Holo-ACP synthase</shortName>
        <ecNumber evidence="8">2.7.8.7</ecNumber>
    </recommendedName>
    <alternativeName>
        <fullName evidence="8">4'-phosphopantetheinyl transferase AcpS</fullName>
    </alternativeName>
</protein>
<accession>A0A1G6DDQ8</accession>
<comment type="catalytic activity">
    <reaction evidence="8">
        <text>apo-[ACP] + CoA = holo-[ACP] + adenosine 3',5'-bisphosphate + H(+)</text>
        <dbReference type="Rhea" id="RHEA:12068"/>
        <dbReference type="Rhea" id="RHEA-COMP:9685"/>
        <dbReference type="Rhea" id="RHEA-COMP:9690"/>
        <dbReference type="ChEBI" id="CHEBI:15378"/>
        <dbReference type="ChEBI" id="CHEBI:29999"/>
        <dbReference type="ChEBI" id="CHEBI:57287"/>
        <dbReference type="ChEBI" id="CHEBI:58343"/>
        <dbReference type="ChEBI" id="CHEBI:64479"/>
        <dbReference type="EC" id="2.7.8.7"/>
    </reaction>
</comment>
<dbReference type="STRING" id="617002.SAMN05660653_02065"/>
<evidence type="ECO:0000256" key="2">
    <source>
        <dbReference type="ARBA" id="ARBA00022679"/>
    </source>
</evidence>
<dbReference type="Proteomes" id="UP000198771">
    <property type="component" value="Unassembled WGS sequence"/>
</dbReference>
<reference evidence="10 11" key="1">
    <citation type="submission" date="2016-10" db="EMBL/GenBank/DDBJ databases">
        <authorList>
            <person name="de Groot N.N."/>
        </authorList>
    </citation>
    <scope>NUCLEOTIDE SEQUENCE [LARGE SCALE GENOMIC DNA]</scope>
    <source>
        <strain evidence="10 11">ASO4-2</strain>
    </source>
</reference>
<dbReference type="NCBIfam" id="TIGR00556">
    <property type="entry name" value="pantethn_trn"/>
    <property type="match status" value="1"/>
</dbReference>
<keyword evidence="8" id="KW-0963">Cytoplasm</keyword>
<evidence type="ECO:0000313" key="11">
    <source>
        <dbReference type="Proteomes" id="UP000198771"/>
    </source>
</evidence>
<dbReference type="GO" id="GO:0008897">
    <property type="term" value="F:holo-[acyl-carrier-protein] synthase activity"/>
    <property type="evidence" value="ECO:0007669"/>
    <property type="project" value="UniProtKB-UniRule"/>
</dbReference>
<comment type="subcellular location">
    <subcellularLocation>
        <location evidence="8">Cytoplasm</location>
    </subcellularLocation>
</comment>
<dbReference type="GO" id="GO:0005737">
    <property type="term" value="C:cytoplasm"/>
    <property type="evidence" value="ECO:0007669"/>
    <property type="project" value="UniProtKB-SubCell"/>
</dbReference>
<evidence type="ECO:0000256" key="4">
    <source>
        <dbReference type="ARBA" id="ARBA00022832"/>
    </source>
</evidence>
<keyword evidence="6 8" id="KW-0443">Lipid metabolism</keyword>
<dbReference type="OrthoDB" id="517356at2"/>
<evidence type="ECO:0000256" key="5">
    <source>
        <dbReference type="ARBA" id="ARBA00022842"/>
    </source>
</evidence>
<dbReference type="Pfam" id="PF01648">
    <property type="entry name" value="ACPS"/>
    <property type="match status" value="1"/>
</dbReference>
<evidence type="ECO:0000256" key="6">
    <source>
        <dbReference type="ARBA" id="ARBA00023098"/>
    </source>
</evidence>
<evidence type="ECO:0000256" key="3">
    <source>
        <dbReference type="ARBA" id="ARBA00022723"/>
    </source>
</evidence>
<keyword evidence="1 8" id="KW-0444">Lipid biosynthesis</keyword>
<feature type="binding site" evidence="8">
    <location>
        <position position="56"/>
    </location>
    <ligand>
        <name>Mg(2+)</name>
        <dbReference type="ChEBI" id="CHEBI:18420"/>
    </ligand>
</feature>
<evidence type="ECO:0000256" key="8">
    <source>
        <dbReference type="HAMAP-Rule" id="MF_00101"/>
    </source>
</evidence>
<feature type="binding site" evidence="8">
    <location>
        <position position="9"/>
    </location>
    <ligand>
        <name>Mg(2+)</name>
        <dbReference type="ChEBI" id="CHEBI:18420"/>
    </ligand>
</feature>
<comment type="cofactor">
    <cofactor evidence="8">
        <name>Mg(2+)</name>
        <dbReference type="ChEBI" id="CHEBI:18420"/>
    </cofactor>
</comment>
<dbReference type="HAMAP" id="MF_00101">
    <property type="entry name" value="AcpS"/>
    <property type="match status" value="1"/>
</dbReference>
<keyword evidence="4 8" id="KW-0276">Fatty acid metabolism</keyword>
<dbReference type="InterPro" id="IPR037143">
    <property type="entry name" value="4-PPantetheinyl_Trfase_dom_sf"/>
</dbReference>
<feature type="domain" description="4'-phosphopantetheinyl transferase" evidence="9">
    <location>
        <begin position="5"/>
        <end position="94"/>
    </location>
</feature>
<keyword evidence="11" id="KW-1185">Reference proteome</keyword>
<dbReference type="EC" id="2.7.8.7" evidence="8"/>
<dbReference type="Gene3D" id="3.90.470.20">
    <property type="entry name" value="4'-phosphopantetheinyl transferase domain"/>
    <property type="match status" value="1"/>
</dbReference>
<dbReference type="AlphaFoldDB" id="A0A1G6DDQ8"/>
<organism evidence="10 11">
    <name type="scientific">Desulfonatronum thiosulfatophilum</name>
    <dbReference type="NCBI Taxonomy" id="617002"/>
    <lineage>
        <taxon>Bacteria</taxon>
        <taxon>Pseudomonadati</taxon>
        <taxon>Thermodesulfobacteriota</taxon>
        <taxon>Desulfovibrionia</taxon>
        <taxon>Desulfovibrionales</taxon>
        <taxon>Desulfonatronaceae</taxon>
        <taxon>Desulfonatronum</taxon>
    </lineage>
</organism>
<dbReference type="EMBL" id="FMXO01000011">
    <property type="protein sequence ID" value="SDB42975.1"/>
    <property type="molecule type" value="Genomic_DNA"/>
</dbReference>
<dbReference type="NCBIfam" id="NF011251">
    <property type="entry name" value="PRK14657.1"/>
    <property type="match status" value="1"/>
</dbReference>
<evidence type="ECO:0000313" key="10">
    <source>
        <dbReference type="EMBL" id="SDB42975.1"/>
    </source>
</evidence>
<comment type="similarity">
    <text evidence="8">Belongs to the P-Pant transferase superfamily. AcpS family.</text>
</comment>
<keyword evidence="2 8" id="KW-0808">Transferase</keyword>
<dbReference type="InterPro" id="IPR004568">
    <property type="entry name" value="Ppantetheine-prot_Trfase_dom"/>
</dbReference>
<dbReference type="InterPro" id="IPR002582">
    <property type="entry name" value="ACPS"/>
</dbReference>
<dbReference type="NCBIfam" id="TIGR00516">
    <property type="entry name" value="acpS"/>
    <property type="match status" value="1"/>
</dbReference>
<evidence type="ECO:0000259" key="9">
    <source>
        <dbReference type="Pfam" id="PF01648"/>
    </source>
</evidence>
<dbReference type="RefSeq" id="WP_092121060.1">
    <property type="nucleotide sequence ID" value="NZ_FMXO01000011.1"/>
</dbReference>
<evidence type="ECO:0000256" key="7">
    <source>
        <dbReference type="ARBA" id="ARBA00023160"/>
    </source>
</evidence>
<gene>
    <name evidence="8" type="primary">acpS</name>
    <name evidence="10" type="ORF">SAMN05660653_02065</name>
</gene>
<comment type="function">
    <text evidence="8">Transfers the 4'-phosphopantetheine moiety from coenzyme A to a Ser of acyl-carrier-protein.</text>
</comment>
<dbReference type="GO" id="GO:0000287">
    <property type="term" value="F:magnesium ion binding"/>
    <property type="evidence" value="ECO:0007669"/>
    <property type="project" value="UniProtKB-UniRule"/>
</dbReference>
<dbReference type="GO" id="GO:0006633">
    <property type="term" value="P:fatty acid biosynthetic process"/>
    <property type="evidence" value="ECO:0007669"/>
    <property type="project" value="UniProtKB-UniRule"/>
</dbReference>
<dbReference type="SUPFAM" id="SSF56214">
    <property type="entry name" value="4'-phosphopantetheinyl transferase"/>
    <property type="match status" value="1"/>
</dbReference>